<dbReference type="EMBL" id="NPDU01000016">
    <property type="protein sequence ID" value="PJZ62475.1"/>
    <property type="molecule type" value="Genomic_DNA"/>
</dbReference>
<sequence>GKEWENWLKKNHTNGSAIWVKFAKKESKIVSLTYAEALDCALCYGWIDSQKQKYDESFWLQKFSVRGPKSIWSKINREKANALIASGKMKTSGLAAIEAAKKDGRWDAAYDSQSKVDIPKDFERLLKQNPDAKNFFESLSSSNRYAILFRLHHTKKEETRVRKLSQFIEMLKRKETIHTARKK</sequence>
<keyword evidence="2" id="KW-1185">Reference proteome</keyword>
<name>A0ABX4P0M6_9LEPT</name>
<feature type="non-terminal residue" evidence="1">
    <location>
        <position position="1"/>
    </location>
</feature>
<proteinExistence type="predicted"/>
<comment type="caution">
    <text evidence="1">The sequence shown here is derived from an EMBL/GenBank/DDBJ whole genome shotgun (WGS) entry which is preliminary data.</text>
</comment>
<protein>
    <submittedName>
        <fullName evidence="1">Bacteriocin-protection protein</fullName>
    </submittedName>
</protein>
<dbReference type="RefSeq" id="WP_100788047.1">
    <property type="nucleotide sequence ID" value="NZ_NPDU01000016.1"/>
</dbReference>
<evidence type="ECO:0000313" key="2">
    <source>
        <dbReference type="Proteomes" id="UP000232149"/>
    </source>
</evidence>
<reference evidence="1 2" key="1">
    <citation type="submission" date="2017-07" db="EMBL/GenBank/DDBJ databases">
        <title>Leptospira spp. isolated from tropical soils.</title>
        <authorList>
            <person name="Thibeaux R."/>
            <person name="Iraola G."/>
            <person name="Ferres I."/>
            <person name="Bierque E."/>
            <person name="Girault D."/>
            <person name="Soupe-Gilbert M.-E."/>
            <person name="Picardeau M."/>
            <person name="Goarant C."/>
        </authorList>
    </citation>
    <scope>NUCLEOTIDE SEQUENCE [LARGE SCALE GENOMIC DNA]</scope>
    <source>
        <strain evidence="1 2">FH2-B-D1</strain>
    </source>
</reference>
<accession>A0ABX4P0M6</accession>
<dbReference type="Proteomes" id="UP000232149">
    <property type="component" value="Unassembled WGS sequence"/>
</dbReference>
<organism evidence="1 2">
    <name type="scientific">Leptospira adleri</name>
    <dbReference type="NCBI Taxonomy" id="2023186"/>
    <lineage>
        <taxon>Bacteria</taxon>
        <taxon>Pseudomonadati</taxon>
        <taxon>Spirochaetota</taxon>
        <taxon>Spirochaetia</taxon>
        <taxon>Leptospirales</taxon>
        <taxon>Leptospiraceae</taxon>
        <taxon>Leptospira</taxon>
    </lineage>
</organism>
<evidence type="ECO:0000313" key="1">
    <source>
        <dbReference type="EMBL" id="PJZ62475.1"/>
    </source>
</evidence>
<gene>
    <name evidence="1" type="ORF">CH376_08240</name>
</gene>
<dbReference type="Pfam" id="PF13376">
    <property type="entry name" value="OmdA"/>
    <property type="match status" value="1"/>
</dbReference>